<dbReference type="Gene3D" id="3.40.47.10">
    <property type="match status" value="1"/>
</dbReference>
<keyword evidence="1" id="KW-0596">Phosphopantetheine</keyword>
<dbReference type="Pfam" id="PF02801">
    <property type="entry name" value="Ketoacyl-synt_C"/>
    <property type="match status" value="1"/>
</dbReference>
<dbReference type="InterPro" id="IPR018201">
    <property type="entry name" value="Ketoacyl_synth_AS"/>
</dbReference>
<dbReference type="SUPFAM" id="SSF53335">
    <property type="entry name" value="S-adenosyl-L-methionine-dependent methyltransferases"/>
    <property type="match status" value="1"/>
</dbReference>
<dbReference type="Gene3D" id="3.30.70.3290">
    <property type="match status" value="1"/>
</dbReference>
<dbReference type="InterPro" id="IPR014043">
    <property type="entry name" value="Acyl_transferase_dom"/>
</dbReference>
<dbReference type="Gene3D" id="3.30.70.250">
    <property type="entry name" value="Malonyl-CoA ACP transacylase, ACP-binding"/>
    <property type="match status" value="1"/>
</dbReference>
<dbReference type="SUPFAM" id="SSF52151">
    <property type="entry name" value="FabD/lysophospholipase-like"/>
    <property type="match status" value="1"/>
</dbReference>
<proteinExistence type="predicted"/>
<reference evidence="5 6" key="1">
    <citation type="journal article" date="2020" name="ISME J.">
        <title>Comparative genomics reveals insights into cyanobacterial evolution and habitat adaptation.</title>
        <authorList>
            <person name="Chen M.Y."/>
            <person name="Teng W.K."/>
            <person name="Zhao L."/>
            <person name="Hu C.X."/>
            <person name="Zhou Y.K."/>
            <person name="Han B.P."/>
            <person name="Song L.R."/>
            <person name="Shu W.S."/>
        </authorList>
    </citation>
    <scope>NUCLEOTIDE SEQUENCE [LARGE SCALE GENOMIC DNA]</scope>
    <source>
        <strain evidence="5 6">FACHB-288</strain>
    </source>
</reference>
<dbReference type="SUPFAM" id="SSF53901">
    <property type="entry name" value="Thiolase-like"/>
    <property type="match status" value="1"/>
</dbReference>
<evidence type="ECO:0000313" key="6">
    <source>
        <dbReference type="Proteomes" id="UP000658514"/>
    </source>
</evidence>
<dbReference type="InterPro" id="IPR001227">
    <property type="entry name" value="Ac_transferase_dom_sf"/>
</dbReference>
<dbReference type="Pfam" id="PF00698">
    <property type="entry name" value="Acyl_transf_1"/>
    <property type="match status" value="1"/>
</dbReference>
<dbReference type="EMBL" id="JACJQH010000094">
    <property type="protein sequence ID" value="MBD2200524.1"/>
    <property type="molecule type" value="Genomic_DNA"/>
</dbReference>
<evidence type="ECO:0000256" key="1">
    <source>
        <dbReference type="ARBA" id="ARBA00022450"/>
    </source>
</evidence>
<dbReference type="PROSITE" id="PS00606">
    <property type="entry name" value="KS3_1"/>
    <property type="match status" value="1"/>
</dbReference>
<protein>
    <submittedName>
        <fullName evidence="5">Acyltransferase domain-containing protein</fullName>
    </submittedName>
</protein>
<dbReference type="Pfam" id="PF22621">
    <property type="entry name" value="CurL-like_PKS_C"/>
    <property type="match status" value="1"/>
</dbReference>
<gene>
    <name evidence="5" type="ORF">H6G24_34570</name>
</gene>
<dbReference type="InterPro" id="IPR016036">
    <property type="entry name" value="Malonyl_transacylase_ACP-bd"/>
</dbReference>
<dbReference type="InterPro" id="IPR016035">
    <property type="entry name" value="Acyl_Trfase/lysoPLipase"/>
</dbReference>
<dbReference type="InterPro" id="IPR050091">
    <property type="entry name" value="PKS_NRPS_Biosynth_Enz"/>
</dbReference>
<organism evidence="5 6">
    <name type="scientific">Calothrix parietina FACHB-288</name>
    <dbReference type="NCBI Taxonomy" id="2692896"/>
    <lineage>
        <taxon>Bacteria</taxon>
        <taxon>Bacillati</taxon>
        <taxon>Cyanobacteriota</taxon>
        <taxon>Cyanophyceae</taxon>
        <taxon>Nostocales</taxon>
        <taxon>Calotrichaceae</taxon>
        <taxon>Calothrix</taxon>
    </lineage>
</organism>
<keyword evidence="5" id="KW-0012">Acyltransferase</keyword>
<keyword evidence="2" id="KW-0597">Phosphoprotein</keyword>
<keyword evidence="6" id="KW-1185">Reference proteome</keyword>
<dbReference type="InterPro" id="IPR014030">
    <property type="entry name" value="Ketoacyl_synth_N"/>
</dbReference>
<dbReference type="Gene3D" id="3.40.50.150">
    <property type="entry name" value="Vaccinia Virus protein VP39"/>
    <property type="match status" value="1"/>
</dbReference>
<dbReference type="CDD" id="cd00833">
    <property type="entry name" value="PKS"/>
    <property type="match status" value="1"/>
</dbReference>
<dbReference type="InterPro" id="IPR013217">
    <property type="entry name" value="Methyltransf_12"/>
</dbReference>
<dbReference type="GO" id="GO:0016746">
    <property type="term" value="F:acyltransferase activity"/>
    <property type="evidence" value="ECO:0007669"/>
    <property type="project" value="UniProtKB-KW"/>
</dbReference>
<evidence type="ECO:0000256" key="3">
    <source>
        <dbReference type="ARBA" id="ARBA00022679"/>
    </source>
</evidence>
<dbReference type="Pfam" id="PF00109">
    <property type="entry name" value="ketoacyl-synt"/>
    <property type="match status" value="1"/>
</dbReference>
<evidence type="ECO:0000256" key="2">
    <source>
        <dbReference type="ARBA" id="ARBA00022553"/>
    </source>
</evidence>
<dbReference type="PROSITE" id="PS52004">
    <property type="entry name" value="KS3_2"/>
    <property type="match status" value="1"/>
</dbReference>
<dbReference type="PANTHER" id="PTHR43775:SF51">
    <property type="entry name" value="INACTIVE PHENOLPHTHIOCEROL SYNTHESIS POLYKETIDE SYNTHASE TYPE I PKS1-RELATED"/>
    <property type="match status" value="1"/>
</dbReference>
<dbReference type="PANTHER" id="PTHR43775">
    <property type="entry name" value="FATTY ACID SYNTHASE"/>
    <property type="match status" value="1"/>
</dbReference>
<dbReference type="Gene3D" id="3.40.366.10">
    <property type="entry name" value="Malonyl-Coenzyme A Acyl Carrier Protein, domain 2"/>
    <property type="match status" value="1"/>
</dbReference>
<evidence type="ECO:0000259" key="4">
    <source>
        <dbReference type="PROSITE" id="PS52004"/>
    </source>
</evidence>
<comment type="caution">
    <text evidence="5">The sequence shown here is derived from an EMBL/GenBank/DDBJ whole genome shotgun (WGS) entry which is preliminary data.</text>
</comment>
<dbReference type="SUPFAM" id="SSF55048">
    <property type="entry name" value="Probable ACP-binding domain of malonyl-CoA ACP transacylase"/>
    <property type="match status" value="1"/>
</dbReference>
<dbReference type="InterPro" id="IPR014031">
    <property type="entry name" value="Ketoacyl_synth_C"/>
</dbReference>
<accession>A0ABR8AL47</accession>
<dbReference type="Pfam" id="PF08242">
    <property type="entry name" value="Methyltransf_12"/>
    <property type="match status" value="1"/>
</dbReference>
<dbReference type="SMART" id="SM00825">
    <property type="entry name" value="PKS_KS"/>
    <property type="match status" value="1"/>
</dbReference>
<dbReference type="RefSeq" id="WP_190551499.1">
    <property type="nucleotide sequence ID" value="NZ_CAWPNO010000133.1"/>
</dbReference>
<dbReference type="Proteomes" id="UP000658514">
    <property type="component" value="Unassembled WGS sequence"/>
</dbReference>
<evidence type="ECO:0000313" key="5">
    <source>
        <dbReference type="EMBL" id="MBD2200524.1"/>
    </source>
</evidence>
<keyword evidence="3" id="KW-0808">Transferase</keyword>
<dbReference type="InterPro" id="IPR016039">
    <property type="entry name" value="Thiolase-like"/>
</dbReference>
<name>A0ABR8AL47_9CYAN</name>
<feature type="domain" description="Ketosynthase family 3 (KS3)" evidence="4">
    <location>
        <begin position="5"/>
        <end position="431"/>
    </location>
</feature>
<sequence>MEDKLKGIAIIGMAGRFPGAKNVAQFWQNLCDGVESISYFNDEELLASGVDPAYLQDPHYVKAGFVLEDIEMFDAAFFGFSPREAEILDPQQRIFLECAWEALENAGYNPKSDNNLTGIYAGGNLSTYLFYNLASHPDLLKSLNLQVTLGNDKDFIPTRVAYKLNLKGPSVNVGTACSTSLVAVHLACRGLLSYQCDMALAGGIAIHLPQVEGYFYQAGGMASCDAHTRAFDAKATGGPFGRGAGIVVLKRLEDAVADGDYIYGVIKGSAINNDGAVKVSYTAPSVTGQAEVIAEAQAIASFEPDTITYIETHGTGTALGDPIEIRALEKVFRAKTDKKSYCAIGSVKPNVSHLNTAAGVAGLMKTALALKYQQIPPSLYFEEPNPEIDFANSPFYVNTQLCKWETNNTPRRAGVSSFGLGGTNAHVVLEEAPFLQQGAGSREQGRNHELLVLSAKTESALETATVNLVKHLQQHPELNLADVAYTLQVGRHPFTHRRAVVCRDIEDAIIALQSPQRVLRNNQETNQRPIAFMFTGLGTQYINMAGELYQLEPTFREHLDRCFALFQPLLGVDLKQVIYPPSSAPQAVTNEKPGINLRQMLGRDTQAIDPATEKLNQTYLTQPALFAVEYALAQLWMSWGIRPVAMIGYSIGEYVAATLAGVLSLEDAIALVAARAQAIQKLPGGAMLAVPLTEQQVQPYLNENLSLSAVNGEFQCVVAGTTQAVEELSQKLRAQGLACRQLQTSHAFHSYMMSAIADSFTQLVQTINLQPPQIPYLSNVTGTWITAEQATNPGYWTQHLCQPVRFADGLQQLWQQHSPILLEVGAGQALSSLAKQCLDNIAGDDLVVLSSLRYAYEQQSDIAFILNTLGQLWLEGVNIDWSRFHHHEHRSRLPLPTYPFERQRYWIEPQKLSSGEITPQTKSTSALWQSLVAAGKRQATMGAANLDAQIFQEKKQWCDRLCIAYIHLAISQLGVFQNPERQYSLDELIAESQIVPTYKELLNRWLEILVEQGKLNKAQELFANLSPISAEFVNQLLLEVKAKWTDTPQQIELLQLYGENMVALLTGDKEPLEFHVSTLFKEGEFSVQQLPQQQYYNSIMGVCLEQLLKALPSDINLRILEIGGGTGTGTAELLPMLPQERTKYTFTDVGGFFLNAAKKKFSDYPFVEYGLLDIERSPQAQGYSSYSFDLIVAFQVLHVSKNIGETLERLRSLLAPGGLLLFWETTQPRLEFEFIDALLMNPIADAQSQRNMCNPFLSQEKWEQELKSHGFEQVIAFSEFAPFTDHIILAQATASAAFTEKNTIPKANVSTQHSRPKLKNAGSSLLVMLN</sequence>
<dbReference type="InterPro" id="IPR029063">
    <property type="entry name" value="SAM-dependent_MTases_sf"/>
</dbReference>
<dbReference type="SMART" id="SM00827">
    <property type="entry name" value="PKS_AT"/>
    <property type="match status" value="1"/>
</dbReference>
<dbReference type="InterPro" id="IPR020841">
    <property type="entry name" value="PKS_Beta-ketoAc_synthase_dom"/>
</dbReference>